<feature type="domain" description="SWI2/SNF2 ATPase" evidence="2">
    <location>
        <begin position="1"/>
        <end position="78"/>
    </location>
</feature>
<accession>T1AXZ4</accession>
<proteinExistence type="predicted"/>
<protein>
    <submittedName>
        <fullName evidence="3">Type I site-specific deoxyribonuclease, HsdR family</fullName>
    </submittedName>
</protein>
<evidence type="ECO:0000259" key="2">
    <source>
        <dbReference type="Pfam" id="PF18766"/>
    </source>
</evidence>
<name>T1AXZ4_9ZZZZ</name>
<dbReference type="PANTHER" id="PTHR30195:SF15">
    <property type="entry name" value="TYPE I RESTRICTION ENZYME HINDI ENDONUCLEASE SUBUNIT"/>
    <property type="match status" value="1"/>
</dbReference>
<reference evidence="3" key="1">
    <citation type="submission" date="2013-08" db="EMBL/GenBank/DDBJ databases">
        <authorList>
            <person name="Mendez C."/>
            <person name="Richter M."/>
            <person name="Ferrer M."/>
            <person name="Sanchez J."/>
        </authorList>
    </citation>
    <scope>NUCLEOTIDE SEQUENCE</scope>
</reference>
<evidence type="ECO:0000313" key="3">
    <source>
        <dbReference type="EMBL" id="EQD65481.1"/>
    </source>
</evidence>
<feature type="non-terminal residue" evidence="3">
    <location>
        <position position="78"/>
    </location>
</feature>
<dbReference type="SUPFAM" id="SSF52540">
    <property type="entry name" value="P-loop containing nucleoside triphosphate hydrolases"/>
    <property type="match status" value="1"/>
</dbReference>
<dbReference type="EMBL" id="AUZZ01001160">
    <property type="protein sequence ID" value="EQD65481.1"/>
    <property type="molecule type" value="Genomic_DNA"/>
</dbReference>
<gene>
    <name evidence="3" type="ORF">B2A_01592</name>
</gene>
<dbReference type="InterPro" id="IPR040980">
    <property type="entry name" value="SWI2_SNF2"/>
</dbReference>
<dbReference type="GO" id="GO:0009307">
    <property type="term" value="P:DNA restriction-modification system"/>
    <property type="evidence" value="ECO:0007669"/>
    <property type="project" value="UniProtKB-KW"/>
</dbReference>
<evidence type="ECO:0000256" key="1">
    <source>
        <dbReference type="ARBA" id="ARBA00022747"/>
    </source>
</evidence>
<dbReference type="Pfam" id="PF18766">
    <property type="entry name" value="SWI2_SNF2"/>
    <property type="match status" value="1"/>
</dbReference>
<dbReference type="PANTHER" id="PTHR30195">
    <property type="entry name" value="TYPE I SITE-SPECIFIC DEOXYRIBONUCLEASE PROTEIN SUBUNIT M AND R"/>
    <property type="match status" value="1"/>
</dbReference>
<reference evidence="3" key="2">
    <citation type="journal article" date="2014" name="ISME J.">
        <title>Microbial stratification in low pH oxic and suboxic macroscopic growths along an acid mine drainage.</title>
        <authorList>
            <person name="Mendez-Garcia C."/>
            <person name="Mesa V."/>
            <person name="Sprenger R.R."/>
            <person name="Richter M."/>
            <person name="Diez M.S."/>
            <person name="Solano J."/>
            <person name="Bargiela R."/>
            <person name="Golyshina O.V."/>
            <person name="Manteca A."/>
            <person name="Ramos J.L."/>
            <person name="Gallego J.R."/>
            <person name="Llorente I."/>
            <person name="Martins Dos Santos V.A."/>
            <person name="Jensen O.N."/>
            <person name="Pelaez A.I."/>
            <person name="Sanchez J."/>
            <person name="Ferrer M."/>
        </authorList>
    </citation>
    <scope>NUCLEOTIDE SEQUENCE</scope>
</reference>
<organism evidence="3">
    <name type="scientific">mine drainage metagenome</name>
    <dbReference type="NCBI Taxonomy" id="410659"/>
    <lineage>
        <taxon>unclassified sequences</taxon>
        <taxon>metagenomes</taxon>
        <taxon>ecological metagenomes</taxon>
    </lineage>
</organism>
<dbReference type="InterPro" id="IPR051268">
    <property type="entry name" value="Type-I_R_enzyme_R_subunit"/>
</dbReference>
<dbReference type="AlphaFoldDB" id="T1AXZ4"/>
<comment type="caution">
    <text evidence="3">The sequence shown here is derived from an EMBL/GenBank/DDBJ whole genome shotgun (WGS) entry which is preliminary data.</text>
</comment>
<keyword evidence="1" id="KW-0680">Restriction system</keyword>
<dbReference type="Gene3D" id="3.40.50.300">
    <property type="entry name" value="P-loop containing nucleotide triphosphate hydrolases"/>
    <property type="match status" value="1"/>
</dbReference>
<sequence length="78" mass="8882">MIFTLIQKFRSEPGQAYPLLSERTDVIVITDEAHRSQYDVFALNMRNALPNAGFIGFTGTPLIKGEEERTREVFGDYV</sequence>
<dbReference type="InterPro" id="IPR027417">
    <property type="entry name" value="P-loop_NTPase"/>
</dbReference>